<feature type="domain" description="CST complex subunit Stn1 N-terminal" evidence="4">
    <location>
        <begin position="125"/>
        <end position="220"/>
    </location>
</feature>
<dbReference type="OrthoDB" id="77828at2759"/>
<sequence length="411" mass="47362">MSSIIDFGPGQNHIFKRVNNVSFYVPELFHCSPTFNRRIKLFINDVNQSSSIVDIYGALGYQIQKHNYLMINNYPIRQIAVHGRIVSCVSKDISRRNNPTLWKKTYGGSTTSEHDSAADSEKTIFIMRINDFSGRKSIIDCIVSESTYIASGMSYTSPRFQSLVVEVKGEIGVFYGTKEVCVEYLDIIGRSLDDEIEKWDEYLSERKSLLEPWVYEVPEIHSETIDILGSDDEDDVIVSNISLINVKSLDEIVCEFIHWILQNDRVKFQLIELYRDPLLNKLIENHCVHDPSRPTKAEVFHIIRHHIQVECGLILVTKAKNVYCSEVFGAAKYITGQLERVKNGEIQTLSVKKIISDIRELFNKGTANSDVEKSLKPIYINEIVRWNTRKESKHWEYDEADFGTWLFKDSV</sequence>
<evidence type="ECO:0000313" key="6">
    <source>
        <dbReference type="Proteomes" id="UP000837801"/>
    </source>
</evidence>
<evidence type="ECO:0000256" key="2">
    <source>
        <dbReference type="ARBA" id="ARBA00022454"/>
    </source>
</evidence>
<dbReference type="GO" id="GO:0000781">
    <property type="term" value="C:chromosome, telomeric region"/>
    <property type="evidence" value="ECO:0007669"/>
    <property type="project" value="UniProtKB-SubCell"/>
</dbReference>
<evidence type="ECO:0000256" key="3">
    <source>
        <dbReference type="ARBA" id="ARBA00022895"/>
    </source>
</evidence>
<accession>A0A9P0QMZ2</accession>
<evidence type="ECO:0000313" key="5">
    <source>
        <dbReference type="EMBL" id="CAH2351707.1"/>
    </source>
</evidence>
<dbReference type="Proteomes" id="UP000837801">
    <property type="component" value="Unassembled WGS sequence"/>
</dbReference>
<gene>
    <name evidence="5" type="ORF">CLIB1423_04S04148</name>
</gene>
<dbReference type="InterPro" id="IPR018856">
    <property type="entry name" value="Stn1_N"/>
</dbReference>
<organism evidence="5 6">
    <name type="scientific">[Candida] railenensis</name>
    <dbReference type="NCBI Taxonomy" id="45579"/>
    <lineage>
        <taxon>Eukaryota</taxon>
        <taxon>Fungi</taxon>
        <taxon>Dikarya</taxon>
        <taxon>Ascomycota</taxon>
        <taxon>Saccharomycotina</taxon>
        <taxon>Pichiomycetes</taxon>
        <taxon>Debaryomycetaceae</taxon>
        <taxon>Kurtzmaniella</taxon>
    </lineage>
</organism>
<dbReference type="AlphaFoldDB" id="A0A9P0QMZ2"/>
<comment type="subcellular location">
    <subcellularLocation>
        <location evidence="1">Chromosome</location>
        <location evidence="1">Telomere</location>
    </subcellularLocation>
</comment>
<reference evidence="5" key="1">
    <citation type="submission" date="2022-03" db="EMBL/GenBank/DDBJ databases">
        <authorList>
            <person name="Legras J.-L."/>
            <person name="Devillers H."/>
            <person name="Grondin C."/>
        </authorList>
    </citation>
    <scope>NUCLEOTIDE SEQUENCE</scope>
    <source>
        <strain evidence="5">CLIB 1423</strain>
    </source>
</reference>
<comment type="caution">
    <text evidence="5">The sequence shown here is derived from an EMBL/GenBank/DDBJ whole genome shotgun (WGS) entry which is preliminary data.</text>
</comment>
<keyword evidence="2" id="KW-0158">Chromosome</keyword>
<keyword evidence="6" id="KW-1185">Reference proteome</keyword>
<evidence type="ECO:0000259" key="4">
    <source>
        <dbReference type="Pfam" id="PF10451"/>
    </source>
</evidence>
<keyword evidence="3" id="KW-0779">Telomere</keyword>
<dbReference type="Gene3D" id="2.40.50.1040">
    <property type="match status" value="1"/>
</dbReference>
<protein>
    <recommendedName>
        <fullName evidence="4">CST complex subunit Stn1 N-terminal domain-containing protein</fullName>
    </recommendedName>
</protein>
<proteinExistence type="predicted"/>
<evidence type="ECO:0000256" key="1">
    <source>
        <dbReference type="ARBA" id="ARBA00004574"/>
    </source>
</evidence>
<name>A0A9P0QMZ2_9ASCO</name>
<dbReference type="EMBL" id="CAKXYY010000004">
    <property type="protein sequence ID" value="CAH2351707.1"/>
    <property type="molecule type" value="Genomic_DNA"/>
</dbReference>
<dbReference type="Pfam" id="PF10451">
    <property type="entry name" value="Stn1"/>
    <property type="match status" value="1"/>
</dbReference>